<organism evidence="1 2">
    <name type="scientific">Desulfatibacillum alkenivorans DSM 16219</name>
    <dbReference type="NCBI Taxonomy" id="1121393"/>
    <lineage>
        <taxon>Bacteria</taxon>
        <taxon>Pseudomonadati</taxon>
        <taxon>Thermodesulfobacteriota</taxon>
        <taxon>Desulfobacteria</taxon>
        <taxon>Desulfobacterales</taxon>
        <taxon>Desulfatibacillaceae</taxon>
        <taxon>Desulfatibacillum</taxon>
    </lineage>
</organism>
<name>A0A1M6X7R0_9BACT</name>
<dbReference type="AlphaFoldDB" id="A0A1M6X7R0"/>
<sequence length="232" mass="25718">MTDNAQKTAHCALCEVEPPKRSCLTKKGKGPTDCPTLTRQSVVKAANQAYENPEILEFARQASIQEAECYANRDQKPYVLQPSKTRIVEVAEFAKKMEYKRLGLAFCLGLMNEAKTVSEIFEAWGFEMVSVICKAGRTSKKAVLGLEDDELIRRGSDESACNPVFQAELLNHENTEFNILLGLCVGHDSLFFQHAKAPTTVLAVKDRVTGHNPLAAVYGASMYYQRIKVPGI</sequence>
<evidence type="ECO:0000313" key="2">
    <source>
        <dbReference type="Proteomes" id="UP000183994"/>
    </source>
</evidence>
<protein>
    <submittedName>
        <fullName evidence="1">Uncharacterized metal-binding protein</fullName>
    </submittedName>
</protein>
<keyword evidence="2" id="KW-1185">Reference proteome</keyword>
<gene>
    <name evidence="1" type="ORF">SAMN02745216_04487</name>
</gene>
<dbReference type="STRING" id="1121393.SAMN02745216_04487"/>
<proteinExistence type="predicted"/>
<dbReference type="RefSeq" id="WP_073478481.1">
    <property type="nucleotide sequence ID" value="NZ_FQZU01000041.1"/>
</dbReference>
<accession>A0A1M6X7R0</accession>
<evidence type="ECO:0000313" key="1">
    <source>
        <dbReference type="EMBL" id="SHL01958.1"/>
    </source>
</evidence>
<reference evidence="2" key="1">
    <citation type="submission" date="2016-11" db="EMBL/GenBank/DDBJ databases">
        <authorList>
            <person name="Varghese N."/>
            <person name="Submissions S."/>
        </authorList>
    </citation>
    <scope>NUCLEOTIDE SEQUENCE [LARGE SCALE GENOMIC DNA]</scope>
    <source>
        <strain evidence="2">DSM 16219</strain>
    </source>
</reference>
<dbReference type="OrthoDB" id="9795204at2"/>
<dbReference type="Proteomes" id="UP000183994">
    <property type="component" value="Unassembled WGS sequence"/>
</dbReference>
<dbReference type="Pfam" id="PF08901">
    <property type="entry name" value="DUF1847"/>
    <property type="match status" value="1"/>
</dbReference>
<dbReference type="EMBL" id="FQZU01000041">
    <property type="protein sequence ID" value="SHL01958.1"/>
    <property type="molecule type" value="Genomic_DNA"/>
</dbReference>
<dbReference type="InterPro" id="IPR014997">
    <property type="entry name" value="DUF1847"/>
</dbReference>